<evidence type="ECO:0000313" key="2">
    <source>
        <dbReference type="EMBL" id="QTD97580.1"/>
    </source>
</evidence>
<name>A0ABX7TLI1_STRCY</name>
<accession>A0ABX7TLI1</accession>
<protein>
    <submittedName>
        <fullName evidence="2">Uncharacterized protein</fullName>
    </submittedName>
</protein>
<feature type="compositionally biased region" description="Low complexity" evidence="1">
    <location>
        <begin position="43"/>
        <end position="57"/>
    </location>
</feature>
<keyword evidence="3" id="KW-1185">Reference proteome</keyword>
<sequence>MPIVDPRVQIEIKRMMPVWDPSRPRRAKDAEDIARLEAALRGRAAGSALSSNSLSDGTKIPPDAAA</sequence>
<evidence type="ECO:0000313" key="3">
    <source>
        <dbReference type="Proteomes" id="UP000663908"/>
    </source>
</evidence>
<dbReference type="Proteomes" id="UP000663908">
    <property type="component" value="Chromosome"/>
</dbReference>
<reference evidence="2 3" key="1">
    <citation type="submission" date="2021-03" db="EMBL/GenBank/DDBJ databases">
        <title>Complete genome sequence of Streptomyces cyanogenus S136, producer of anticancer angucycline landomycin A.</title>
        <authorList>
            <person name="Hrab P."/>
            <person name="Ruckert C."/>
            <person name="Busche T."/>
            <person name="Ostash I."/>
            <person name="Kalinowski J."/>
            <person name="Fedorenko V."/>
            <person name="Yushchuk O."/>
            <person name="Ostash B."/>
        </authorList>
    </citation>
    <scope>NUCLEOTIDE SEQUENCE [LARGE SCALE GENOMIC DNA]</scope>
    <source>
        <strain evidence="2 3">S136</strain>
    </source>
</reference>
<organism evidence="2 3">
    <name type="scientific">Streptomyces cyanogenus</name>
    <dbReference type="NCBI Taxonomy" id="80860"/>
    <lineage>
        <taxon>Bacteria</taxon>
        <taxon>Bacillati</taxon>
        <taxon>Actinomycetota</taxon>
        <taxon>Actinomycetes</taxon>
        <taxon>Kitasatosporales</taxon>
        <taxon>Streptomycetaceae</taxon>
        <taxon>Streptomyces</taxon>
    </lineage>
</organism>
<gene>
    <name evidence="2" type="ORF">S1361_09490</name>
</gene>
<dbReference type="RefSeq" id="WP_243769129.1">
    <property type="nucleotide sequence ID" value="NZ_CP071839.1"/>
</dbReference>
<dbReference type="EMBL" id="CP071839">
    <property type="protein sequence ID" value="QTD97580.1"/>
    <property type="molecule type" value="Genomic_DNA"/>
</dbReference>
<proteinExistence type="predicted"/>
<evidence type="ECO:0000256" key="1">
    <source>
        <dbReference type="SAM" id="MobiDB-lite"/>
    </source>
</evidence>
<feature type="region of interest" description="Disordered" evidence="1">
    <location>
        <begin position="43"/>
        <end position="66"/>
    </location>
</feature>